<dbReference type="Pfam" id="PF10604">
    <property type="entry name" value="Polyketide_cyc2"/>
    <property type="match status" value="1"/>
</dbReference>
<protein>
    <recommendedName>
        <fullName evidence="3">SRPBCC family protein</fullName>
    </recommendedName>
</protein>
<dbReference type="AlphaFoldDB" id="A0A6S6Y231"/>
<evidence type="ECO:0000313" key="1">
    <source>
        <dbReference type="EMBL" id="CAB1370575.1"/>
    </source>
</evidence>
<keyword evidence="2" id="KW-1185">Reference proteome</keyword>
<name>A0A6S6Y231_9PROT</name>
<evidence type="ECO:0008006" key="3">
    <source>
        <dbReference type="Google" id="ProtNLM"/>
    </source>
</evidence>
<gene>
    <name evidence="1" type="ORF">DENOEST_3421</name>
</gene>
<proteinExistence type="predicted"/>
<dbReference type="KEGG" id="doe:DENOEST_3421"/>
<dbReference type="InterPro" id="IPR023393">
    <property type="entry name" value="START-like_dom_sf"/>
</dbReference>
<dbReference type="Gene3D" id="3.30.530.20">
    <property type="match status" value="1"/>
</dbReference>
<dbReference type="InterPro" id="IPR019587">
    <property type="entry name" value="Polyketide_cyclase/dehydratase"/>
</dbReference>
<dbReference type="Proteomes" id="UP000515733">
    <property type="component" value="Chromosome"/>
</dbReference>
<dbReference type="CDD" id="cd07821">
    <property type="entry name" value="PYR_PYL_RCAR_like"/>
    <property type="match status" value="1"/>
</dbReference>
<dbReference type="RefSeq" id="WP_170228082.1">
    <property type="nucleotide sequence ID" value="NZ_LR778301.1"/>
</dbReference>
<dbReference type="EMBL" id="LR778301">
    <property type="protein sequence ID" value="CAB1370575.1"/>
    <property type="molecule type" value="Genomic_DNA"/>
</dbReference>
<dbReference type="SUPFAM" id="SSF55961">
    <property type="entry name" value="Bet v1-like"/>
    <property type="match status" value="1"/>
</dbReference>
<reference evidence="1 2" key="1">
    <citation type="submission" date="2020-03" db="EMBL/GenBank/DDBJ databases">
        <authorList>
            <consortium name="Genoscope - CEA"/>
            <person name="William W."/>
        </authorList>
    </citation>
    <scope>NUCLEOTIDE SEQUENCE [LARGE SCALE GENOMIC DNA]</scope>
    <source>
        <strain evidence="2">DSM 16959</strain>
    </source>
</reference>
<organism evidence="1 2">
    <name type="scientific">Denitratisoma oestradiolicum</name>
    <dbReference type="NCBI Taxonomy" id="311182"/>
    <lineage>
        <taxon>Bacteria</taxon>
        <taxon>Pseudomonadati</taxon>
        <taxon>Pseudomonadota</taxon>
        <taxon>Betaproteobacteria</taxon>
        <taxon>Nitrosomonadales</taxon>
        <taxon>Sterolibacteriaceae</taxon>
        <taxon>Denitratisoma</taxon>
    </lineage>
</organism>
<sequence>MTIAPLPHFIETEALIDMPIAQAWEKLRDLSIPQYYVPSLIRTTFNTEQKEGVGASRKVHMKDDMVLDETVIDWNENHGFTIRLHRGDKPLMPLCKEAHFLYRLEDAGGGKTRFRPAMAFAMGAAPIGDLFFTLLVKKAMIRNLQAVAIGMKQFYETGKSANPDFVGE</sequence>
<accession>A0A6S6Y231</accession>
<evidence type="ECO:0000313" key="2">
    <source>
        <dbReference type="Proteomes" id="UP000515733"/>
    </source>
</evidence>